<feature type="transmembrane region" description="Helical" evidence="1">
    <location>
        <begin position="53"/>
        <end position="72"/>
    </location>
</feature>
<accession>A0A8D8V8N8</accession>
<name>A0A8D8V8N8_9HEMI</name>
<dbReference type="AlphaFoldDB" id="A0A8D8V8N8"/>
<evidence type="ECO:0000313" key="2">
    <source>
        <dbReference type="EMBL" id="CAG6721045.1"/>
    </source>
</evidence>
<proteinExistence type="predicted"/>
<keyword evidence="1" id="KW-1133">Transmembrane helix</keyword>
<feature type="transmembrane region" description="Helical" evidence="1">
    <location>
        <begin position="30"/>
        <end position="47"/>
    </location>
</feature>
<keyword evidence="1" id="KW-0472">Membrane</keyword>
<organism evidence="2">
    <name type="scientific">Cacopsylla melanoneura</name>
    <dbReference type="NCBI Taxonomy" id="428564"/>
    <lineage>
        <taxon>Eukaryota</taxon>
        <taxon>Metazoa</taxon>
        <taxon>Ecdysozoa</taxon>
        <taxon>Arthropoda</taxon>
        <taxon>Hexapoda</taxon>
        <taxon>Insecta</taxon>
        <taxon>Pterygota</taxon>
        <taxon>Neoptera</taxon>
        <taxon>Paraneoptera</taxon>
        <taxon>Hemiptera</taxon>
        <taxon>Sternorrhyncha</taxon>
        <taxon>Psylloidea</taxon>
        <taxon>Psyllidae</taxon>
        <taxon>Psyllinae</taxon>
        <taxon>Cacopsylla</taxon>
    </lineage>
</organism>
<protein>
    <submittedName>
        <fullName evidence="2">Uncharacterized protein</fullName>
    </submittedName>
</protein>
<dbReference type="EMBL" id="HBUF01361537">
    <property type="protein sequence ID" value="CAG6721045.1"/>
    <property type="molecule type" value="Transcribed_RNA"/>
</dbReference>
<sequence>MFKIKQSFVLNMLYYYNPGYKTLCAIKNNSASFIFLFIGIVGSGFHLAGCTSYTSLILLLLLIFLNMSLVFFKTFKCCHNSGNEILWGFNRSFINNVYFMKPHTQAVVNWVHLGDLVPHDQSIVQGSTCREPPGFFWRN</sequence>
<keyword evidence="1" id="KW-0812">Transmembrane</keyword>
<reference evidence="2" key="1">
    <citation type="submission" date="2021-05" db="EMBL/GenBank/DDBJ databases">
        <authorList>
            <person name="Alioto T."/>
            <person name="Alioto T."/>
            <person name="Gomez Garrido J."/>
        </authorList>
    </citation>
    <scope>NUCLEOTIDE SEQUENCE</scope>
</reference>
<evidence type="ECO:0000256" key="1">
    <source>
        <dbReference type="SAM" id="Phobius"/>
    </source>
</evidence>